<evidence type="ECO:0000256" key="6">
    <source>
        <dbReference type="ARBA" id="ARBA00023098"/>
    </source>
</evidence>
<feature type="domain" description="Acyl-ACP thioesterase-like C-terminal" evidence="9">
    <location>
        <begin position="150"/>
        <end position="238"/>
    </location>
</feature>
<dbReference type="RefSeq" id="WP_050740297.1">
    <property type="nucleotide sequence ID" value="NZ_LGYO01000022.1"/>
</dbReference>
<keyword evidence="5" id="KW-0809">Transit peptide</keyword>
<gene>
    <name evidence="10" type="ORF">AKG39_10245</name>
</gene>
<dbReference type="OrthoDB" id="9801517at2"/>
<organism evidence="10 11">
    <name type="scientific">Acetobacterium bakii</name>
    <dbReference type="NCBI Taxonomy" id="52689"/>
    <lineage>
        <taxon>Bacteria</taxon>
        <taxon>Bacillati</taxon>
        <taxon>Bacillota</taxon>
        <taxon>Clostridia</taxon>
        <taxon>Eubacteriales</taxon>
        <taxon>Eubacteriaceae</taxon>
        <taxon>Acetobacterium</taxon>
    </lineage>
</organism>
<dbReference type="CDD" id="cd00586">
    <property type="entry name" value="4HBT"/>
    <property type="match status" value="1"/>
</dbReference>
<evidence type="ECO:0000256" key="2">
    <source>
        <dbReference type="ARBA" id="ARBA00022516"/>
    </source>
</evidence>
<keyword evidence="2" id="KW-0444">Lipid biosynthesis</keyword>
<dbReference type="Pfam" id="PF01643">
    <property type="entry name" value="Acyl-ACP_TE"/>
    <property type="match status" value="1"/>
</dbReference>
<comment type="caution">
    <text evidence="10">The sequence shown here is derived from an EMBL/GenBank/DDBJ whole genome shotgun (WGS) entry which is preliminary data.</text>
</comment>
<evidence type="ECO:0000256" key="3">
    <source>
        <dbReference type="ARBA" id="ARBA00022801"/>
    </source>
</evidence>
<evidence type="ECO:0000313" key="10">
    <source>
        <dbReference type="EMBL" id="KNZ41979.1"/>
    </source>
</evidence>
<evidence type="ECO:0000259" key="8">
    <source>
        <dbReference type="Pfam" id="PF01643"/>
    </source>
</evidence>
<dbReference type="GO" id="GO:0000036">
    <property type="term" value="F:acyl carrier activity"/>
    <property type="evidence" value="ECO:0007669"/>
    <property type="project" value="TreeGrafter"/>
</dbReference>
<dbReference type="STRING" id="52689.AKG39_10245"/>
<name>A0A0L6U0E9_9FIRM</name>
<accession>A0A0L6U0E9</accession>
<dbReference type="AlphaFoldDB" id="A0A0L6U0E9"/>
<reference evidence="11" key="1">
    <citation type="submission" date="2015-07" db="EMBL/GenBank/DDBJ databases">
        <title>Draft genome sequence of Acetobacterium bakii DSM 8293, a potential psychrophilic chemical producer through syngas fermentation.</title>
        <authorList>
            <person name="Song Y."/>
            <person name="Hwang S."/>
            <person name="Cho B.-K."/>
        </authorList>
    </citation>
    <scope>NUCLEOTIDE SEQUENCE [LARGE SCALE GENOMIC DNA]</scope>
    <source>
        <strain evidence="11">DSM 8239</strain>
    </source>
</reference>
<evidence type="ECO:0000256" key="4">
    <source>
        <dbReference type="ARBA" id="ARBA00022832"/>
    </source>
</evidence>
<evidence type="ECO:0000259" key="9">
    <source>
        <dbReference type="Pfam" id="PF20791"/>
    </source>
</evidence>
<protein>
    <recommendedName>
        <fullName evidence="12">Acyl-ACP thioesterase</fullName>
    </recommendedName>
</protein>
<evidence type="ECO:0000256" key="7">
    <source>
        <dbReference type="ARBA" id="ARBA00023160"/>
    </source>
</evidence>
<keyword evidence="6" id="KW-0443">Lipid metabolism</keyword>
<keyword evidence="4" id="KW-0276">Fatty acid metabolism</keyword>
<comment type="similarity">
    <text evidence="1">Belongs to the acyl-ACP thioesterase family.</text>
</comment>
<evidence type="ECO:0000256" key="1">
    <source>
        <dbReference type="ARBA" id="ARBA00006500"/>
    </source>
</evidence>
<proteinExistence type="inferred from homology"/>
<dbReference type="Gene3D" id="3.10.129.10">
    <property type="entry name" value="Hotdog Thioesterase"/>
    <property type="match status" value="2"/>
</dbReference>
<evidence type="ECO:0000256" key="5">
    <source>
        <dbReference type="ARBA" id="ARBA00022946"/>
    </source>
</evidence>
<keyword evidence="11" id="KW-1185">Reference proteome</keyword>
<dbReference type="InterPro" id="IPR045023">
    <property type="entry name" value="FATA/B"/>
</dbReference>
<dbReference type="InterPro" id="IPR029069">
    <property type="entry name" value="HotDog_dom_sf"/>
</dbReference>
<evidence type="ECO:0000313" key="11">
    <source>
        <dbReference type="Proteomes" id="UP000036873"/>
    </source>
</evidence>
<dbReference type="PANTHER" id="PTHR31727">
    <property type="entry name" value="OLEOYL-ACYL CARRIER PROTEIN THIOESTERASE 1, CHLOROPLASTIC"/>
    <property type="match status" value="1"/>
</dbReference>
<dbReference type="EMBL" id="LGYO01000022">
    <property type="protein sequence ID" value="KNZ41979.1"/>
    <property type="molecule type" value="Genomic_DNA"/>
</dbReference>
<dbReference type="SUPFAM" id="SSF54637">
    <property type="entry name" value="Thioesterase/thiol ester dehydrase-isomerase"/>
    <property type="match status" value="2"/>
</dbReference>
<dbReference type="InterPro" id="IPR002864">
    <property type="entry name" value="Acyl-ACP_thioesterase_NHD"/>
</dbReference>
<dbReference type="GO" id="GO:0016297">
    <property type="term" value="F:fatty acyl-[ACP] hydrolase activity"/>
    <property type="evidence" value="ECO:0007669"/>
    <property type="project" value="InterPro"/>
</dbReference>
<keyword evidence="3" id="KW-0378">Hydrolase</keyword>
<dbReference type="InterPro" id="IPR049427">
    <property type="entry name" value="Acyl-ACP_TE_C"/>
</dbReference>
<dbReference type="PANTHER" id="PTHR31727:SF6">
    <property type="entry name" value="OLEOYL-ACYL CARRIER PROTEIN THIOESTERASE 1, CHLOROPLASTIC"/>
    <property type="match status" value="1"/>
</dbReference>
<feature type="domain" description="Acyl-ACP thioesterase N-terminal hotdog" evidence="8">
    <location>
        <begin position="6"/>
        <end position="125"/>
    </location>
</feature>
<sequence length="242" mass="28225">MAIISKEKRRIACYESDYNGRMLPTTAMNYFQELSTNQGDRLGIGGDFLLEKQIAWFLVKYVIEFVSYPNYKDEITVTTEATGMDKFCATRRFTIEDFSGQPTVIANTQWLLINRETEKMERVNNHPEFDAYECFKKGQPLFKNLTKISDSKMEKTFNVRFLDIDFNKHVNHVKYLAWAIEVLPLEVVKTMALREVKIVYKAQCFYGDQVKALGEMVGECHYRVDIVNQENSMLCQLELLLN</sequence>
<dbReference type="Pfam" id="PF20791">
    <property type="entry name" value="Acyl-ACP_TE_C"/>
    <property type="match status" value="1"/>
</dbReference>
<dbReference type="Proteomes" id="UP000036873">
    <property type="component" value="Unassembled WGS sequence"/>
</dbReference>
<evidence type="ECO:0008006" key="12">
    <source>
        <dbReference type="Google" id="ProtNLM"/>
    </source>
</evidence>
<keyword evidence="7" id="KW-0275">Fatty acid biosynthesis</keyword>